<gene>
    <name evidence="3" type="ORF">NCTC503_00964</name>
</gene>
<dbReference type="EMBL" id="LR590481">
    <property type="protein sequence ID" value="VTQ86666.1"/>
    <property type="molecule type" value="Genomic_DNA"/>
</dbReference>
<keyword evidence="2" id="KW-1133">Transmembrane helix</keyword>
<keyword evidence="2" id="KW-0812">Transmembrane</keyword>
<keyword evidence="4" id="KW-1185">Reference proteome</keyword>
<feature type="transmembrane region" description="Helical" evidence="2">
    <location>
        <begin position="21"/>
        <end position="41"/>
    </location>
</feature>
<name>A0A4U9R6J0_HATHI</name>
<evidence type="ECO:0000313" key="4">
    <source>
        <dbReference type="Proteomes" id="UP000308489"/>
    </source>
</evidence>
<feature type="region of interest" description="Disordered" evidence="1">
    <location>
        <begin position="136"/>
        <end position="172"/>
    </location>
</feature>
<sequence>MKTKFKLDLKTKVSMSEKEKTLVMVLLLVVIVYVAKTFLFASKIEELSSTISEYDKVRKKHTMLKEQSKEIPKLKKQEKELSFKYKRMERQVPPYMSEASTILIMDQEAKASSLNIKAISFDKVDYIEKDTYLNQSKEASESKEGAEKEGKSGEASKANSNPSENRNTKGPKVILTDMSIGYEGNYDAVYKFIKRLEEHERKIFINQVSMNIGDAKGLKGNLKLQLISYAENDEEIKEKLTLPENKGKFNLFNVSGEAIQDLYSKSYYTPNMVLNIKPYNEEGPKYIFSEYGKTENEIYSNGLSSSEGKLKIEKLDKNFRITYSLGKVSKTIEKEIKPKDNTLRLDVISHKRVNVDDKMEMKMEIENKTPYVIEVNVVNDDLDKPIFTLKKDEKNVALKRVNR</sequence>
<keyword evidence="2" id="KW-0472">Membrane</keyword>
<feature type="compositionally biased region" description="Basic and acidic residues" evidence="1">
    <location>
        <begin position="138"/>
        <end position="154"/>
    </location>
</feature>
<organism evidence="3 4">
    <name type="scientific">Hathewaya histolytica</name>
    <name type="common">Clostridium histolyticum</name>
    <dbReference type="NCBI Taxonomy" id="1498"/>
    <lineage>
        <taxon>Bacteria</taxon>
        <taxon>Bacillati</taxon>
        <taxon>Bacillota</taxon>
        <taxon>Clostridia</taxon>
        <taxon>Eubacteriales</taxon>
        <taxon>Clostridiaceae</taxon>
        <taxon>Hathewaya</taxon>
    </lineage>
</organism>
<dbReference type="AlphaFoldDB" id="A0A4U9R6J0"/>
<reference evidence="3 4" key="1">
    <citation type="submission" date="2019-05" db="EMBL/GenBank/DDBJ databases">
        <authorList>
            <consortium name="Pathogen Informatics"/>
        </authorList>
    </citation>
    <scope>NUCLEOTIDE SEQUENCE [LARGE SCALE GENOMIC DNA]</scope>
    <source>
        <strain evidence="3 4">NCTC503</strain>
    </source>
</reference>
<dbReference type="RefSeq" id="WP_138209670.1">
    <property type="nucleotide sequence ID" value="NZ_CBCRUQ010000004.1"/>
</dbReference>
<dbReference type="KEGG" id="hhw:NCTC503_00964"/>
<evidence type="ECO:0000256" key="2">
    <source>
        <dbReference type="SAM" id="Phobius"/>
    </source>
</evidence>
<protein>
    <submittedName>
        <fullName evidence="3">Type IV pilus assembly protein PilO</fullName>
    </submittedName>
</protein>
<proteinExistence type="predicted"/>
<evidence type="ECO:0000313" key="3">
    <source>
        <dbReference type="EMBL" id="VTQ86666.1"/>
    </source>
</evidence>
<dbReference type="OrthoDB" id="1704601at2"/>
<dbReference type="Proteomes" id="UP000308489">
    <property type="component" value="Chromosome 1"/>
</dbReference>
<accession>A0A4U9R6J0</accession>
<evidence type="ECO:0000256" key="1">
    <source>
        <dbReference type="SAM" id="MobiDB-lite"/>
    </source>
</evidence>